<name>A0A838Y3C3_9HYPH</name>
<dbReference type="GO" id="GO:0006744">
    <property type="term" value="P:ubiquinone biosynthetic process"/>
    <property type="evidence" value="ECO:0007669"/>
    <property type="project" value="UniProtKB-UniRule"/>
</dbReference>
<dbReference type="InterPro" id="IPR001539">
    <property type="entry name" value="Peptidase_U32"/>
</dbReference>
<keyword evidence="1" id="KW-0411">Iron-sulfur</keyword>
<dbReference type="EMBL" id="JACEON010000018">
    <property type="protein sequence ID" value="MBA4613360.1"/>
    <property type="molecule type" value="Genomic_DNA"/>
</dbReference>
<comment type="subunit">
    <text evidence="1">Forms a heterodimer with UbiV.</text>
</comment>
<feature type="binding site" evidence="1">
    <location>
        <position position="179"/>
    </location>
    <ligand>
        <name>[4Fe-4S] cluster</name>
        <dbReference type="ChEBI" id="CHEBI:49883"/>
    </ligand>
</feature>
<feature type="binding site" evidence="1">
    <location>
        <position position="203"/>
    </location>
    <ligand>
        <name>[4Fe-4S] cluster</name>
        <dbReference type="ChEBI" id="CHEBI:49883"/>
    </ligand>
</feature>
<keyword evidence="1" id="KW-0479">Metal-binding</keyword>
<evidence type="ECO:0000313" key="3">
    <source>
        <dbReference type="Proteomes" id="UP000559404"/>
    </source>
</evidence>
<comment type="cofactor">
    <cofactor evidence="1">
        <name>[4Fe-4S] cluster</name>
        <dbReference type="ChEBI" id="CHEBI:49883"/>
    </cofactor>
</comment>
<dbReference type="InterPro" id="IPR043692">
    <property type="entry name" value="UbiU"/>
</dbReference>
<dbReference type="HAMAP" id="MF_02232">
    <property type="entry name" value="UbiU"/>
    <property type="match status" value="1"/>
</dbReference>
<feature type="binding site" evidence="1">
    <location>
        <position position="243"/>
    </location>
    <ligand>
        <name>[4Fe-4S] cluster</name>
        <dbReference type="ChEBI" id="CHEBI:49883"/>
    </ligand>
</feature>
<reference evidence="2 3" key="1">
    <citation type="submission" date="2020-07" db="EMBL/GenBank/DDBJ databases">
        <authorList>
            <person name="Li M."/>
        </authorList>
    </citation>
    <scope>NUCLEOTIDE SEQUENCE [LARGE SCALE GENOMIC DNA]</scope>
    <source>
        <strain evidence="2 3">DSM 23284</strain>
    </source>
</reference>
<keyword evidence="3" id="KW-1185">Reference proteome</keyword>
<sequence length="338" mass="35654">MSCQAETAAPFELVCPAGTPAALRAAVDAGAHAIYCGFNNETNARNFPGLNFSEAEMAKGVDYAHRHGAKVLVAINTFARAGSVEIWQRAVDAAAEAGADALIAADLAVLEHAARHQPGTRLHLSVQAAANTPEAIRFYAETFGVKRVVLPRVLSVEEIARLNREIAVETEVFVFGGLCVMTEGRCALSSHATGKSPNLTGVCSPPDHVAYEENADGTLLARLGGFTIDRFAAGEPAGYPTLCKGQFSAMGKTGYLFEDPVSLNAAALLPALRDAGVTALKIEGRQRGKAYVSSVVRAFRRAVDALARGEPETDLAGELAALAEGGRQTTGAYRKTWR</sequence>
<evidence type="ECO:0000256" key="1">
    <source>
        <dbReference type="HAMAP-Rule" id="MF_02232"/>
    </source>
</evidence>
<dbReference type="Pfam" id="PF01136">
    <property type="entry name" value="Peptidase_U32"/>
    <property type="match status" value="1"/>
</dbReference>
<dbReference type="PANTHER" id="PTHR30217">
    <property type="entry name" value="PEPTIDASE U32 FAMILY"/>
    <property type="match status" value="1"/>
</dbReference>
<reference evidence="2 3" key="2">
    <citation type="submission" date="2020-08" db="EMBL/GenBank/DDBJ databases">
        <title>Stappia taiwanensis sp. nov., isolated from a coastal thermal spring.</title>
        <authorList>
            <person name="Kampfer P."/>
        </authorList>
    </citation>
    <scope>NUCLEOTIDE SEQUENCE [LARGE SCALE GENOMIC DNA]</scope>
    <source>
        <strain evidence="2 3">DSM 23284</strain>
    </source>
</reference>
<dbReference type="InterPro" id="IPR051454">
    <property type="entry name" value="RNA/ubiquinone_mod_enzymes"/>
</dbReference>
<comment type="pathway">
    <text evidence="1">Cofactor biosynthesis; ubiquinone biosynthesis.</text>
</comment>
<comment type="function">
    <text evidence="1">Required for O(2)-independent ubiquinone (coenzyme Q) biosynthesis. Together with UbiV, is essential for the C6-hydroxylation reaction in the oxygen-independent ubiquinone biosynthesis pathway.</text>
</comment>
<proteinExistence type="inferred from homology"/>
<gene>
    <name evidence="1" type="primary">ubiU</name>
    <name evidence="2" type="ORF">H1W37_16995</name>
</gene>
<comment type="similarity">
    <text evidence="1">Belongs to the peptidase U32 family. UbiU subfamily.</text>
</comment>
<keyword evidence="1" id="KW-0831">Ubiquinone biosynthesis</keyword>
<dbReference type="RefSeq" id="WP_181761559.1">
    <property type="nucleotide sequence ID" value="NZ_BMCR01000001.1"/>
</dbReference>
<dbReference type="AlphaFoldDB" id="A0A838Y3C3"/>
<protein>
    <recommendedName>
        <fullName evidence="1">Ubiquinone biosynthesis protein UbiU</fullName>
    </recommendedName>
</protein>
<feature type="binding site" evidence="1">
    <location>
        <position position="186"/>
    </location>
    <ligand>
        <name>[4Fe-4S] cluster</name>
        <dbReference type="ChEBI" id="CHEBI:49883"/>
    </ligand>
</feature>
<keyword evidence="1" id="KW-0004">4Fe-4S</keyword>
<comment type="caution">
    <text evidence="2">The sequence shown here is derived from an EMBL/GenBank/DDBJ whole genome shotgun (WGS) entry which is preliminary data.</text>
</comment>
<organism evidence="2 3">
    <name type="scientific">Stappia taiwanensis</name>
    <dbReference type="NCBI Taxonomy" id="992267"/>
    <lineage>
        <taxon>Bacteria</taxon>
        <taxon>Pseudomonadati</taxon>
        <taxon>Pseudomonadota</taxon>
        <taxon>Alphaproteobacteria</taxon>
        <taxon>Hyphomicrobiales</taxon>
        <taxon>Stappiaceae</taxon>
        <taxon>Stappia</taxon>
    </lineage>
</organism>
<keyword evidence="1" id="KW-0408">Iron</keyword>
<dbReference type="UniPathway" id="UPA00232"/>
<dbReference type="GO" id="GO:0051539">
    <property type="term" value="F:4 iron, 4 sulfur cluster binding"/>
    <property type="evidence" value="ECO:0007669"/>
    <property type="project" value="UniProtKB-UniRule"/>
</dbReference>
<dbReference type="PANTHER" id="PTHR30217:SF3">
    <property type="entry name" value="UBIQUINONE BIOSYNTHESIS PROTEIN UBIU"/>
    <property type="match status" value="1"/>
</dbReference>
<accession>A0A838Y3C3</accession>
<evidence type="ECO:0000313" key="2">
    <source>
        <dbReference type="EMBL" id="MBA4613360.1"/>
    </source>
</evidence>
<dbReference type="GO" id="GO:0046872">
    <property type="term" value="F:metal ion binding"/>
    <property type="evidence" value="ECO:0007669"/>
    <property type="project" value="UniProtKB-KW"/>
</dbReference>
<dbReference type="Proteomes" id="UP000559404">
    <property type="component" value="Unassembled WGS sequence"/>
</dbReference>